<dbReference type="Gene3D" id="3.50.50.60">
    <property type="entry name" value="FAD/NAD(P)-binding domain"/>
    <property type="match status" value="2"/>
</dbReference>
<dbReference type="Pfam" id="PF07992">
    <property type="entry name" value="Pyr_redox_2"/>
    <property type="match status" value="1"/>
</dbReference>
<evidence type="ECO:0000313" key="11">
    <source>
        <dbReference type="Proteomes" id="UP001596158"/>
    </source>
</evidence>
<gene>
    <name evidence="10" type="ORF">ACFQGR_08945</name>
</gene>
<dbReference type="Pfam" id="PF02852">
    <property type="entry name" value="Pyr_redox_dim"/>
    <property type="match status" value="1"/>
</dbReference>
<evidence type="ECO:0000259" key="8">
    <source>
        <dbReference type="Pfam" id="PF02852"/>
    </source>
</evidence>
<organism evidence="10 11">
    <name type="scientific">Weissella sagaensis</name>
    <dbReference type="NCBI Taxonomy" id="2559928"/>
    <lineage>
        <taxon>Bacteria</taxon>
        <taxon>Bacillati</taxon>
        <taxon>Bacillota</taxon>
        <taxon>Bacilli</taxon>
        <taxon>Lactobacillales</taxon>
        <taxon>Lactobacillaceae</taxon>
        <taxon>Weissella</taxon>
    </lineage>
</organism>
<keyword evidence="7" id="KW-0676">Redox-active center</keyword>
<keyword evidence="6" id="KW-0558">Oxidation</keyword>
<sequence length="448" mass="49236">MVKIAVIGSTHAGTFSATQIKQQNPDAEITVYEKGTTVSFLSCGIALWLGNHVSDEQRMFYETPESMTEQGITMKMQHEVIEANLVTKTVRVKNLVTEEMGTESFDKIIIATGSKPLVPNIPGIDSEKIYMIKSWEDAQRIKAVSNNVSRAIVIGAGYIGAEVAEQFSVTGKEVTLIDEADRVLPKNFSPVFTDRITDAFIENNVNLALSQRVTGFEDLPEGGIRVKTNKGSFEADIAILGIGFLPNTDLFVDQIDMLPNGAIVTNEYMETSMPDVFAAGDATTIFYNPTQKHDYIPLATNAIRQGMLIGRNINGHNLAYNGTQATSAVELYGYAMSATGMNKMGAQFRDIDVVETTYEEDYRPDFMLSTTSVLSSITWEKKTRRVVGAAFMSKHDTSQAANVVSVAIQNKMTIDDLAMADFFFQPNFTQPINFIGAVALKAVNENMK</sequence>
<keyword evidence="4" id="KW-0274">FAD</keyword>
<evidence type="ECO:0000313" key="10">
    <source>
        <dbReference type="EMBL" id="MFC6179495.1"/>
    </source>
</evidence>
<evidence type="ECO:0000256" key="3">
    <source>
        <dbReference type="ARBA" id="ARBA00022630"/>
    </source>
</evidence>
<dbReference type="PRINTS" id="PR00368">
    <property type="entry name" value="FADPNR"/>
</dbReference>
<dbReference type="InterPro" id="IPR036188">
    <property type="entry name" value="FAD/NAD-bd_sf"/>
</dbReference>
<reference evidence="11" key="1">
    <citation type="journal article" date="2019" name="Int. J. Syst. Evol. Microbiol.">
        <title>The Global Catalogue of Microorganisms (GCM) 10K type strain sequencing project: providing services to taxonomists for standard genome sequencing and annotation.</title>
        <authorList>
            <consortium name="The Broad Institute Genomics Platform"/>
            <consortium name="The Broad Institute Genome Sequencing Center for Infectious Disease"/>
            <person name="Wu L."/>
            <person name="Ma J."/>
        </authorList>
    </citation>
    <scope>NUCLEOTIDE SEQUENCE [LARGE SCALE GENOMIC DNA]</scope>
    <source>
        <strain evidence="11">CCM 8924</strain>
    </source>
</reference>
<evidence type="ECO:0000256" key="1">
    <source>
        <dbReference type="ARBA" id="ARBA00001974"/>
    </source>
</evidence>
<dbReference type="PANTHER" id="PTHR43429">
    <property type="entry name" value="PYRIDINE NUCLEOTIDE-DISULFIDE OXIDOREDUCTASE DOMAIN-CONTAINING"/>
    <property type="match status" value="1"/>
</dbReference>
<feature type="domain" description="Pyridine nucleotide-disulphide oxidoreductase dimerisation" evidence="8">
    <location>
        <begin position="334"/>
        <end position="429"/>
    </location>
</feature>
<dbReference type="InterPro" id="IPR016156">
    <property type="entry name" value="FAD/NAD-linked_Rdtase_dimer_sf"/>
</dbReference>
<evidence type="ECO:0000256" key="5">
    <source>
        <dbReference type="ARBA" id="ARBA00023002"/>
    </source>
</evidence>
<evidence type="ECO:0000256" key="2">
    <source>
        <dbReference type="ARBA" id="ARBA00009130"/>
    </source>
</evidence>
<dbReference type="Gene3D" id="3.30.390.30">
    <property type="match status" value="1"/>
</dbReference>
<evidence type="ECO:0000256" key="7">
    <source>
        <dbReference type="ARBA" id="ARBA00023284"/>
    </source>
</evidence>
<dbReference type="SUPFAM" id="SSF51905">
    <property type="entry name" value="FAD/NAD(P)-binding domain"/>
    <property type="match status" value="1"/>
</dbReference>
<dbReference type="InterPro" id="IPR004099">
    <property type="entry name" value="Pyr_nucl-diS_OxRdtase_dimer"/>
</dbReference>
<dbReference type="PANTHER" id="PTHR43429:SF1">
    <property type="entry name" value="NAD(P)H SULFUR OXIDOREDUCTASE (COA-DEPENDENT)"/>
    <property type="match status" value="1"/>
</dbReference>
<name>A0ABW1RVP1_9LACO</name>
<dbReference type="InterPro" id="IPR050260">
    <property type="entry name" value="FAD-bd_OxRdtase"/>
</dbReference>
<keyword evidence="11" id="KW-1185">Reference proteome</keyword>
<comment type="similarity">
    <text evidence="2">Belongs to the class-III pyridine nucleotide-disulfide oxidoreductase family.</text>
</comment>
<dbReference type="RefSeq" id="WP_042492520.1">
    <property type="nucleotide sequence ID" value="NZ_BJDT01000006.1"/>
</dbReference>
<evidence type="ECO:0000256" key="6">
    <source>
        <dbReference type="ARBA" id="ARBA00023097"/>
    </source>
</evidence>
<proteinExistence type="inferred from homology"/>
<comment type="caution">
    <text evidence="10">The sequence shown here is derived from an EMBL/GenBank/DDBJ whole genome shotgun (WGS) entry which is preliminary data.</text>
</comment>
<dbReference type="PRINTS" id="PR00411">
    <property type="entry name" value="PNDRDTASEI"/>
</dbReference>
<accession>A0ABW1RVP1</accession>
<keyword evidence="3" id="KW-0285">Flavoprotein</keyword>
<dbReference type="InterPro" id="IPR023753">
    <property type="entry name" value="FAD/NAD-binding_dom"/>
</dbReference>
<dbReference type="SUPFAM" id="SSF55424">
    <property type="entry name" value="FAD/NAD-linked reductases, dimerisation (C-terminal) domain"/>
    <property type="match status" value="1"/>
</dbReference>
<evidence type="ECO:0000259" key="9">
    <source>
        <dbReference type="Pfam" id="PF07992"/>
    </source>
</evidence>
<evidence type="ECO:0000256" key="4">
    <source>
        <dbReference type="ARBA" id="ARBA00022827"/>
    </source>
</evidence>
<feature type="domain" description="FAD/NAD(P)-binding" evidence="9">
    <location>
        <begin position="3"/>
        <end position="306"/>
    </location>
</feature>
<dbReference type="Proteomes" id="UP001596158">
    <property type="component" value="Unassembled WGS sequence"/>
</dbReference>
<comment type="cofactor">
    <cofactor evidence="1">
        <name>FAD</name>
        <dbReference type="ChEBI" id="CHEBI:57692"/>
    </cofactor>
</comment>
<dbReference type="EMBL" id="JBHSSG010000014">
    <property type="protein sequence ID" value="MFC6179495.1"/>
    <property type="molecule type" value="Genomic_DNA"/>
</dbReference>
<protein>
    <submittedName>
        <fullName evidence="10">FAD-dependent oxidoreductase</fullName>
    </submittedName>
</protein>
<keyword evidence="5" id="KW-0560">Oxidoreductase</keyword>